<evidence type="ECO:0000256" key="7">
    <source>
        <dbReference type="ARBA" id="ARBA00023204"/>
    </source>
</evidence>
<dbReference type="SUPFAM" id="SSF52141">
    <property type="entry name" value="Uracil-DNA glycosylase-like"/>
    <property type="match status" value="1"/>
</dbReference>
<evidence type="ECO:0000256" key="4">
    <source>
        <dbReference type="ARBA" id="ARBA00022801"/>
    </source>
</evidence>
<protein>
    <recommendedName>
        <fullName evidence="8">Uracil-DNA glycosylase-like domain-containing protein</fullName>
    </recommendedName>
</protein>
<evidence type="ECO:0000256" key="6">
    <source>
        <dbReference type="ARBA" id="ARBA00023014"/>
    </source>
</evidence>
<dbReference type="Proteomes" id="UP000234329">
    <property type="component" value="Unassembled WGS sequence"/>
</dbReference>
<dbReference type="CDD" id="cd10030">
    <property type="entry name" value="UDG-F4_TTUDGA_SPO1dp_like"/>
    <property type="match status" value="1"/>
</dbReference>
<dbReference type="Gene3D" id="3.40.470.10">
    <property type="entry name" value="Uracil-DNA glycosylase-like domain"/>
    <property type="match status" value="1"/>
</dbReference>
<keyword evidence="6" id="KW-0411">Iron-sulfur</keyword>
<dbReference type="Pfam" id="PF03167">
    <property type="entry name" value="UDG"/>
    <property type="match status" value="1"/>
</dbReference>
<dbReference type="GO" id="GO:0006281">
    <property type="term" value="P:DNA repair"/>
    <property type="evidence" value="ECO:0007669"/>
    <property type="project" value="UniProtKB-KW"/>
</dbReference>
<evidence type="ECO:0000256" key="3">
    <source>
        <dbReference type="ARBA" id="ARBA00022763"/>
    </source>
</evidence>
<dbReference type="PANTHER" id="PTHR33693">
    <property type="entry name" value="TYPE-5 URACIL-DNA GLYCOSYLASE"/>
    <property type="match status" value="1"/>
</dbReference>
<dbReference type="InterPro" id="IPR005122">
    <property type="entry name" value="Uracil-DNA_glycosylase-like"/>
</dbReference>
<organism evidence="9 10">
    <name type="scientific">Acidithiobacillus marinus</name>
    <dbReference type="NCBI Taxonomy" id="187490"/>
    <lineage>
        <taxon>Bacteria</taxon>
        <taxon>Pseudomonadati</taxon>
        <taxon>Pseudomonadota</taxon>
        <taxon>Acidithiobacillia</taxon>
        <taxon>Acidithiobacillales</taxon>
        <taxon>Acidithiobacillaceae</taxon>
        <taxon>Acidithiobacillus</taxon>
    </lineage>
</organism>
<keyword evidence="5" id="KW-0408">Iron</keyword>
<name>A0A2I1DIJ8_9PROT</name>
<dbReference type="EMBL" id="MXAV01000053">
    <property type="protein sequence ID" value="PKY09703.1"/>
    <property type="molecule type" value="Genomic_DNA"/>
</dbReference>
<feature type="domain" description="Uracil-DNA glycosylase-like" evidence="8">
    <location>
        <begin position="2"/>
        <end position="157"/>
    </location>
</feature>
<gene>
    <name evidence="9" type="ORF">B1757_13875</name>
</gene>
<evidence type="ECO:0000256" key="2">
    <source>
        <dbReference type="ARBA" id="ARBA00022723"/>
    </source>
</evidence>
<proteinExistence type="predicted"/>
<accession>A0A2I1DIJ8</accession>
<keyword evidence="7" id="KW-0234">DNA repair</keyword>
<dbReference type="GO" id="GO:0051539">
    <property type="term" value="F:4 iron, 4 sulfur cluster binding"/>
    <property type="evidence" value="ECO:0007669"/>
    <property type="project" value="UniProtKB-KW"/>
</dbReference>
<dbReference type="InterPro" id="IPR051536">
    <property type="entry name" value="UDG_Type-4/5"/>
</dbReference>
<dbReference type="InterPro" id="IPR036895">
    <property type="entry name" value="Uracil-DNA_glycosylase-like_sf"/>
</dbReference>
<dbReference type="AlphaFoldDB" id="A0A2I1DIJ8"/>
<comment type="caution">
    <text evidence="9">The sequence shown here is derived from an EMBL/GenBank/DDBJ whole genome shotgun (WGS) entry which is preliminary data.</text>
</comment>
<dbReference type="SMART" id="SM00986">
    <property type="entry name" value="UDG"/>
    <property type="match status" value="1"/>
</dbReference>
<evidence type="ECO:0000259" key="8">
    <source>
        <dbReference type="SMART" id="SM00986"/>
    </source>
</evidence>
<sequence>MIGEAPGAEEDKAGKGFVGRAGQTLHHLMEANGFTRGRDYGCANVVRCRPPDNRRPTPREVFNCLPLLADTIRVANPTAVVTVGETSTRAITGIMGLYQNIQALHQYQQDPHQAEMLCHPEIKAAWPADTLLIPMPHTSPLAWNRNAPGGEKWKNIGERQIILAAYIRDQTACRK</sequence>
<dbReference type="GO" id="GO:0097506">
    <property type="term" value="F:deaminated base DNA N-glycosylase activity"/>
    <property type="evidence" value="ECO:0007669"/>
    <property type="project" value="UniProtKB-ARBA"/>
</dbReference>
<dbReference type="PANTHER" id="PTHR33693:SF1">
    <property type="entry name" value="TYPE-4 URACIL-DNA GLYCOSYLASE"/>
    <property type="match status" value="1"/>
</dbReference>
<keyword evidence="3" id="KW-0227">DNA damage</keyword>
<keyword evidence="10" id="KW-1185">Reference proteome</keyword>
<dbReference type="OrthoDB" id="5296548at2"/>
<keyword evidence="1" id="KW-0004">4Fe-4S</keyword>
<evidence type="ECO:0000313" key="10">
    <source>
        <dbReference type="Proteomes" id="UP000234329"/>
    </source>
</evidence>
<evidence type="ECO:0000256" key="1">
    <source>
        <dbReference type="ARBA" id="ARBA00022485"/>
    </source>
</evidence>
<dbReference type="GO" id="GO:0046872">
    <property type="term" value="F:metal ion binding"/>
    <property type="evidence" value="ECO:0007669"/>
    <property type="project" value="UniProtKB-KW"/>
</dbReference>
<reference evidence="9 10" key="1">
    <citation type="submission" date="2017-03" db="EMBL/GenBank/DDBJ databases">
        <title>Draft genime sequence of the acidophilic sulfur-oxidizing bacterium Acidithiobacillus sp. SH, isolated from seawater.</title>
        <authorList>
            <person name="Sharmin S."/>
            <person name="Tokuhisa M."/>
            <person name="Kanao T."/>
            <person name="Kamimura K."/>
        </authorList>
    </citation>
    <scope>NUCLEOTIDE SEQUENCE [LARGE SCALE GENOMIC DNA]</scope>
    <source>
        <strain evidence="9 10">SH</strain>
    </source>
</reference>
<dbReference type="InParanoid" id="A0A2I1DIJ8"/>
<keyword evidence="2" id="KW-0479">Metal-binding</keyword>
<keyword evidence="4" id="KW-0378">Hydrolase</keyword>
<dbReference type="SMART" id="SM00987">
    <property type="entry name" value="UreE_C"/>
    <property type="match status" value="1"/>
</dbReference>
<evidence type="ECO:0000256" key="5">
    <source>
        <dbReference type="ARBA" id="ARBA00023004"/>
    </source>
</evidence>
<evidence type="ECO:0000313" key="9">
    <source>
        <dbReference type="EMBL" id="PKY09703.1"/>
    </source>
</evidence>